<proteinExistence type="predicted"/>
<keyword evidence="5 6" id="KW-0472">Membrane</keyword>
<dbReference type="RefSeq" id="WP_121933389.1">
    <property type="nucleotide sequence ID" value="NZ_RDOJ01000001.1"/>
</dbReference>
<evidence type="ECO:0000313" key="8">
    <source>
        <dbReference type="Proteomes" id="UP000275348"/>
    </source>
</evidence>
<comment type="subcellular location">
    <subcellularLocation>
        <location evidence="1">Cell membrane</location>
        <topology evidence="1">Multi-pass membrane protein</topology>
    </subcellularLocation>
</comment>
<evidence type="ECO:0000256" key="5">
    <source>
        <dbReference type="ARBA" id="ARBA00023136"/>
    </source>
</evidence>
<protein>
    <submittedName>
        <fullName evidence="7">YihY/virulence factor BrkB family protein</fullName>
    </submittedName>
</protein>
<evidence type="ECO:0000313" key="7">
    <source>
        <dbReference type="EMBL" id="RLZ12815.1"/>
    </source>
</evidence>
<dbReference type="PANTHER" id="PTHR30213:SF1">
    <property type="entry name" value="INNER MEMBRANE PROTEIN YHJD"/>
    <property type="match status" value="1"/>
</dbReference>
<keyword evidence="3 6" id="KW-0812">Transmembrane</keyword>
<evidence type="ECO:0000256" key="1">
    <source>
        <dbReference type="ARBA" id="ARBA00004651"/>
    </source>
</evidence>
<gene>
    <name evidence="7" type="ORF">EAH69_01275</name>
</gene>
<dbReference type="AlphaFoldDB" id="A0A3L9MJJ3"/>
<keyword evidence="8" id="KW-1185">Reference proteome</keyword>
<dbReference type="PANTHER" id="PTHR30213">
    <property type="entry name" value="INNER MEMBRANE PROTEIN YHJD"/>
    <property type="match status" value="1"/>
</dbReference>
<reference evidence="7 8" key="1">
    <citation type="submission" date="2018-10" db="EMBL/GenBank/DDBJ databases">
        <authorList>
            <person name="Chen X."/>
        </authorList>
    </citation>
    <scope>NUCLEOTIDE SEQUENCE [LARGE SCALE GENOMIC DNA]</scope>
    <source>
        <strain evidence="7 8">YIM 102668</strain>
    </source>
</reference>
<dbReference type="NCBIfam" id="TIGR00765">
    <property type="entry name" value="yihY_not_rbn"/>
    <property type="match status" value="1"/>
</dbReference>
<keyword evidence="4 6" id="KW-1133">Transmembrane helix</keyword>
<feature type="transmembrane region" description="Helical" evidence="6">
    <location>
        <begin position="247"/>
        <end position="272"/>
    </location>
</feature>
<sequence>MEKLKFWYKILFQTATEFGEDRIMKMSASLTYYTLFSLSPLILIVVSGASMFFKKDAIENRIYTELKNIVGSEVAITVQNFVANSTLSGDSSLSLYIGLGVLLFGSTTMFTDMQDSLNLILRIESVPRRAWLKLIINRALSFLIILILGLILIATVITNGVLVGYGEDIFTKLNIDSRFSSASFILLNNILSIFISIVIFYVLFKVLPDAKIHRKPAFLGAVFTAVLFYIAKYLIGIYLSNTKYSTIFGSAGSLVVLLVWIYYVAIIIYFGAKFTKVYSENQGFLIIPKKGAKVRQISFVKQLTNNPKESENI</sequence>
<dbReference type="GO" id="GO:0005886">
    <property type="term" value="C:plasma membrane"/>
    <property type="evidence" value="ECO:0007669"/>
    <property type="project" value="UniProtKB-SubCell"/>
</dbReference>
<evidence type="ECO:0000256" key="4">
    <source>
        <dbReference type="ARBA" id="ARBA00022989"/>
    </source>
</evidence>
<evidence type="ECO:0000256" key="2">
    <source>
        <dbReference type="ARBA" id="ARBA00022475"/>
    </source>
</evidence>
<dbReference type="EMBL" id="RDOJ01000001">
    <property type="protein sequence ID" value="RLZ12815.1"/>
    <property type="molecule type" value="Genomic_DNA"/>
</dbReference>
<dbReference type="OrthoDB" id="9797028at2"/>
<accession>A0A3L9MJJ3</accession>
<dbReference type="PIRSF" id="PIRSF035875">
    <property type="entry name" value="RNase_BN"/>
    <property type="match status" value="1"/>
</dbReference>
<feature type="transmembrane region" description="Helical" evidence="6">
    <location>
        <begin position="182"/>
        <end position="204"/>
    </location>
</feature>
<dbReference type="Proteomes" id="UP000275348">
    <property type="component" value="Unassembled WGS sequence"/>
</dbReference>
<feature type="transmembrane region" description="Helical" evidence="6">
    <location>
        <begin position="134"/>
        <end position="162"/>
    </location>
</feature>
<feature type="transmembrane region" description="Helical" evidence="6">
    <location>
        <begin position="30"/>
        <end position="53"/>
    </location>
</feature>
<dbReference type="InterPro" id="IPR017039">
    <property type="entry name" value="Virul_fac_BrkB"/>
</dbReference>
<evidence type="ECO:0000256" key="3">
    <source>
        <dbReference type="ARBA" id="ARBA00022692"/>
    </source>
</evidence>
<comment type="caution">
    <text evidence="7">The sequence shown here is derived from an EMBL/GenBank/DDBJ whole genome shotgun (WGS) entry which is preliminary data.</text>
</comment>
<name>A0A3L9MJJ3_9FLAO</name>
<feature type="transmembrane region" description="Helical" evidence="6">
    <location>
        <begin position="216"/>
        <end position="235"/>
    </location>
</feature>
<dbReference type="Pfam" id="PF03631">
    <property type="entry name" value="Virul_fac_BrkB"/>
    <property type="match status" value="1"/>
</dbReference>
<evidence type="ECO:0000256" key="6">
    <source>
        <dbReference type="SAM" id="Phobius"/>
    </source>
</evidence>
<keyword evidence="2" id="KW-1003">Cell membrane</keyword>
<organism evidence="7 8">
    <name type="scientific">Faecalibacter macacae</name>
    <dbReference type="NCBI Taxonomy" id="1859289"/>
    <lineage>
        <taxon>Bacteria</taxon>
        <taxon>Pseudomonadati</taxon>
        <taxon>Bacteroidota</taxon>
        <taxon>Flavobacteriia</taxon>
        <taxon>Flavobacteriales</taxon>
        <taxon>Weeksellaceae</taxon>
        <taxon>Faecalibacter</taxon>
    </lineage>
</organism>